<evidence type="ECO:0000313" key="2">
    <source>
        <dbReference type="EMBL" id="CAL1389289.1"/>
    </source>
</evidence>
<organism evidence="2 3">
    <name type="scientific">Linum trigynum</name>
    <dbReference type="NCBI Taxonomy" id="586398"/>
    <lineage>
        <taxon>Eukaryota</taxon>
        <taxon>Viridiplantae</taxon>
        <taxon>Streptophyta</taxon>
        <taxon>Embryophyta</taxon>
        <taxon>Tracheophyta</taxon>
        <taxon>Spermatophyta</taxon>
        <taxon>Magnoliopsida</taxon>
        <taxon>eudicotyledons</taxon>
        <taxon>Gunneridae</taxon>
        <taxon>Pentapetalae</taxon>
        <taxon>rosids</taxon>
        <taxon>fabids</taxon>
        <taxon>Malpighiales</taxon>
        <taxon>Linaceae</taxon>
        <taxon>Linum</taxon>
    </lineage>
</organism>
<gene>
    <name evidence="2" type="ORF">LTRI10_LOCUS30157</name>
</gene>
<name>A0AAV2EU09_9ROSI</name>
<evidence type="ECO:0000313" key="3">
    <source>
        <dbReference type="Proteomes" id="UP001497516"/>
    </source>
</evidence>
<proteinExistence type="predicted"/>
<protein>
    <submittedName>
        <fullName evidence="2">Uncharacterized protein</fullName>
    </submittedName>
</protein>
<dbReference type="AlphaFoldDB" id="A0AAV2EU09"/>
<dbReference type="Proteomes" id="UP001497516">
    <property type="component" value="Chromosome 5"/>
</dbReference>
<feature type="compositionally biased region" description="Polar residues" evidence="1">
    <location>
        <begin position="1"/>
        <end position="11"/>
    </location>
</feature>
<sequence>MTIVLQRSQSTKTEEAEFRGGKKIKNKKNSNKWSKAQDLRATKGSGESIGAALLQALHLRVVKLDD</sequence>
<evidence type="ECO:0000256" key="1">
    <source>
        <dbReference type="SAM" id="MobiDB-lite"/>
    </source>
</evidence>
<dbReference type="EMBL" id="OZ034818">
    <property type="protein sequence ID" value="CAL1389289.1"/>
    <property type="molecule type" value="Genomic_DNA"/>
</dbReference>
<accession>A0AAV2EU09</accession>
<keyword evidence="3" id="KW-1185">Reference proteome</keyword>
<feature type="region of interest" description="Disordered" evidence="1">
    <location>
        <begin position="1"/>
        <end position="20"/>
    </location>
</feature>
<reference evidence="2 3" key="1">
    <citation type="submission" date="2024-04" db="EMBL/GenBank/DDBJ databases">
        <authorList>
            <person name="Fracassetti M."/>
        </authorList>
    </citation>
    <scope>NUCLEOTIDE SEQUENCE [LARGE SCALE GENOMIC DNA]</scope>
</reference>